<dbReference type="InterPro" id="IPR011990">
    <property type="entry name" value="TPR-like_helical_dom_sf"/>
</dbReference>
<dbReference type="PROSITE" id="PS50005">
    <property type="entry name" value="TPR"/>
    <property type="match status" value="1"/>
</dbReference>
<feature type="region of interest" description="Disordered" evidence="4">
    <location>
        <begin position="49"/>
        <end position="70"/>
    </location>
</feature>
<gene>
    <name evidence="5" type="ORF">JD844_002474</name>
</gene>
<organism evidence="5 6">
    <name type="scientific">Phrynosoma platyrhinos</name>
    <name type="common">Desert horned lizard</name>
    <dbReference type="NCBI Taxonomy" id="52577"/>
    <lineage>
        <taxon>Eukaryota</taxon>
        <taxon>Metazoa</taxon>
        <taxon>Chordata</taxon>
        <taxon>Craniata</taxon>
        <taxon>Vertebrata</taxon>
        <taxon>Euteleostomi</taxon>
        <taxon>Lepidosauria</taxon>
        <taxon>Squamata</taxon>
        <taxon>Bifurcata</taxon>
        <taxon>Unidentata</taxon>
        <taxon>Episquamata</taxon>
        <taxon>Toxicofera</taxon>
        <taxon>Iguania</taxon>
        <taxon>Phrynosomatidae</taxon>
        <taxon>Phrynosomatinae</taxon>
        <taxon>Phrynosoma</taxon>
    </lineage>
</organism>
<dbReference type="InterPro" id="IPR019734">
    <property type="entry name" value="TPR_rpt"/>
</dbReference>
<reference evidence="5 6" key="1">
    <citation type="journal article" date="2022" name="Gigascience">
        <title>A chromosome-level genome assembly and annotation of the desert horned lizard, Phrynosoma platyrhinos, provides insight into chromosomal rearrangements among reptiles.</title>
        <authorList>
            <person name="Koochekian N."/>
            <person name="Ascanio A."/>
            <person name="Farleigh K."/>
            <person name="Card D.C."/>
            <person name="Schield D.R."/>
            <person name="Castoe T.A."/>
            <person name="Jezkova T."/>
        </authorList>
    </citation>
    <scope>NUCLEOTIDE SEQUENCE [LARGE SCALE GENOMIC DNA]</scope>
    <source>
        <strain evidence="5">NK-2021</strain>
    </source>
</reference>
<evidence type="ECO:0000256" key="1">
    <source>
        <dbReference type="ARBA" id="ARBA00022737"/>
    </source>
</evidence>
<feature type="repeat" description="TPR" evidence="3">
    <location>
        <begin position="102"/>
        <end position="135"/>
    </location>
</feature>
<evidence type="ECO:0000256" key="2">
    <source>
        <dbReference type="ARBA" id="ARBA00022803"/>
    </source>
</evidence>
<dbReference type="PANTHER" id="PTHR45883:SF2">
    <property type="entry name" value="HSC70-INTERACTING PROTEIN"/>
    <property type="match status" value="1"/>
</dbReference>
<dbReference type="Gene3D" id="1.25.40.10">
    <property type="entry name" value="Tetratricopeptide repeat domain"/>
    <property type="match status" value="1"/>
</dbReference>
<protein>
    <recommendedName>
        <fullName evidence="7">Hsp70-interacting protein N-terminal domain-containing protein</fullName>
    </recommendedName>
</protein>
<dbReference type="PANTHER" id="PTHR45883">
    <property type="entry name" value="HSC70-INTERACTING PROTEIN"/>
    <property type="match status" value="1"/>
</dbReference>
<dbReference type="Proteomes" id="UP000826234">
    <property type="component" value="Unassembled WGS sequence"/>
</dbReference>
<dbReference type="Pfam" id="PF13181">
    <property type="entry name" value="TPR_8"/>
    <property type="match status" value="2"/>
</dbReference>
<name>A0ABQ7TC07_PHRPL</name>
<dbReference type="SUPFAM" id="SSF48452">
    <property type="entry name" value="TPR-like"/>
    <property type="match status" value="1"/>
</dbReference>
<evidence type="ECO:0000256" key="4">
    <source>
        <dbReference type="SAM" id="MobiDB-lite"/>
    </source>
</evidence>
<sequence length="312" mass="36387">MDLRRVKNLQALVNAYNQDPGLVGAKQIALLRAHVENILHTYLEPAGRKALEEEEKQGVSKNDDESDVEINEDDEIIEPDQDIVQEMGDENVRLTSEMMDQADEKREEAFEAIDKGKLHEAVELFTDAIKLNPQSSVTYVNRASVFVKLKKPNAAIRDCNKASELNRNSAQPYKWRGKAYMLLGYWEKAVEDFTMACKLDCDEETDALLHMVQLKIQRIVENCHKREQKQEFKKIQVQLEKVRVALEEQERIQREENSWDEMARAGRKHLKPFLTLLDPRVMMAFLDVVWNPENIYKYRKKSMLIKLTRKQP</sequence>
<keyword evidence="2 3" id="KW-0802">TPR repeat</keyword>
<evidence type="ECO:0008006" key="7">
    <source>
        <dbReference type="Google" id="ProtNLM"/>
    </source>
</evidence>
<evidence type="ECO:0000313" key="6">
    <source>
        <dbReference type="Proteomes" id="UP000826234"/>
    </source>
</evidence>
<accession>A0ABQ7TC07</accession>
<evidence type="ECO:0000256" key="3">
    <source>
        <dbReference type="PROSITE-ProRule" id="PRU00339"/>
    </source>
</evidence>
<feature type="compositionally biased region" description="Basic and acidic residues" evidence="4">
    <location>
        <begin position="49"/>
        <end position="63"/>
    </location>
</feature>
<keyword evidence="6" id="KW-1185">Reference proteome</keyword>
<evidence type="ECO:0000313" key="5">
    <source>
        <dbReference type="EMBL" id="KAH0627082.1"/>
    </source>
</evidence>
<dbReference type="EMBL" id="JAIPUX010000521">
    <property type="protein sequence ID" value="KAH0627082.1"/>
    <property type="molecule type" value="Genomic_DNA"/>
</dbReference>
<comment type="caution">
    <text evidence="5">The sequence shown here is derived from an EMBL/GenBank/DDBJ whole genome shotgun (WGS) entry which is preliminary data.</text>
</comment>
<keyword evidence="1" id="KW-0677">Repeat</keyword>
<dbReference type="SMART" id="SM00028">
    <property type="entry name" value="TPR"/>
    <property type="match status" value="3"/>
</dbReference>
<proteinExistence type="predicted"/>